<dbReference type="PANTHER" id="PTHR31896">
    <property type="entry name" value="FAMILY REGULATORY PROTEIN, PUTATIVE (AFU_ORTHOLOGUE AFUA_3G14730)-RELATED"/>
    <property type="match status" value="1"/>
</dbReference>
<dbReference type="Proteomes" id="UP000236161">
    <property type="component" value="Unassembled WGS sequence"/>
</dbReference>
<dbReference type="EC" id="2.3.1.133" evidence="2"/>
<sequence>MAVDNGKPVAPEAAKTHVKVTGKFSVFPEKRPETARVTLATFDLPYITFYYNQKLLVYKGVGEEEGEFAGVVGRMREALVAALEEFYPLAGRLRQDDEGVLFVDCEGEAPGAEVVVAAAEGVAVVGLAEGEPEEGLIKEVVPYTGVMNMEGLRRPLLAVQITKLKDGIALGCAFNHAVLDGNSTWHFMTSWAELARRAAAAAADSPVSSPPIHDRSLARAVRVPVTLPDSPAAHELADPNPAPLSALRTRVFSFPEPTLLRLKSAANSSVPDGGKPFSTFQSLGAHTWRSVTRARGLPPGDFTVFAVFADCRTRLRPPLPDSYFGNLIQAVFTATAAGALLSAPPDFSAGLLQKAIDAYDAAAITKRLEEYEAAPKMFYYTDAGINCVAVGSSPRFRVYEVDFGFGRPERVRSGKNNKFDGMMYLYQARDGEKGIDVELTLEEKAMEKLEKDDDFLLAGDV</sequence>
<evidence type="ECO:0000313" key="3">
    <source>
        <dbReference type="Proteomes" id="UP000236161"/>
    </source>
</evidence>
<gene>
    <name evidence="2" type="primary">DCR</name>
    <name evidence="2" type="ORF">AXF42_Ash001289</name>
</gene>
<dbReference type="Gene3D" id="3.30.559.10">
    <property type="entry name" value="Chloramphenicol acetyltransferase-like domain"/>
    <property type="match status" value="2"/>
</dbReference>
<dbReference type="Pfam" id="PF02458">
    <property type="entry name" value="Transferase"/>
    <property type="match status" value="1"/>
</dbReference>
<organism evidence="2 3">
    <name type="scientific">Apostasia shenzhenica</name>
    <dbReference type="NCBI Taxonomy" id="1088818"/>
    <lineage>
        <taxon>Eukaryota</taxon>
        <taxon>Viridiplantae</taxon>
        <taxon>Streptophyta</taxon>
        <taxon>Embryophyta</taxon>
        <taxon>Tracheophyta</taxon>
        <taxon>Spermatophyta</taxon>
        <taxon>Magnoliopsida</taxon>
        <taxon>Liliopsida</taxon>
        <taxon>Asparagales</taxon>
        <taxon>Orchidaceae</taxon>
        <taxon>Apostasioideae</taxon>
        <taxon>Apostasia</taxon>
    </lineage>
</organism>
<keyword evidence="1 2" id="KW-0808">Transferase</keyword>
<proteinExistence type="predicted"/>
<evidence type="ECO:0000313" key="2">
    <source>
        <dbReference type="EMBL" id="PKA59196.1"/>
    </source>
</evidence>
<dbReference type="EMBL" id="KZ451950">
    <property type="protein sequence ID" value="PKA59196.1"/>
    <property type="molecule type" value="Genomic_DNA"/>
</dbReference>
<dbReference type="GO" id="GO:0047172">
    <property type="term" value="F:shikimate O-hydroxycinnamoyltransferase activity"/>
    <property type="evidence" value="ECO:0007669"/>
    <property type="project" value="UniProtKB-EC"/>
</dbReference>
<dbReference type="PANTHER" id="PTHR31896:SF76">
    <property type="entry name" value="BAHD ACYLTRANSFERASE DCR"/>
    <property type="match status" value="1"/>
</dbReference>
<dbReference type="InterPro" id="IPR023213">
    <property type="entry name" value="CAT-like_dom_sf"/>
</dbReference>
<protein>
    <submittedName>
        <fullName evidence="2">BAHD acyltransferase DCR</fullName>
        <ecNumber evidence="2">2.3.1.133</ecNumber>
    </submittedName>
</protein>
<name>A0A2I0AUL7_9ASPA</name>
<dbReference type="OrthoDB" id="1862401at2759"/>
<accession>A0A2I0AUL7</accession>
<keyword evidence="2" id="KW-0012">Acyltransferase</keyword>
<dbReference type="AlphaFoldDB" id="A0A2I0AUL7"/>
<reference evidence="2 3" key="1">
    <citation type="journal article" date="2017" name="Nature">
        <title>The Apostasia genome and the evolution of orchids.</title>
        <authorList>
            <person name="Zhang G.Q."/>
            <person name="Liu K.W."/>
            <person name="Li Z."/>
            <person name="Lohaus R."/>
            <person name="Hsiao Y.Y."/>
            <person name="Niu S.C."/>
            <person name="Wang J.Y."/>
            <person name="Lin Y.C."/>
            <person name="Xu Q."/>
            <person name="Chen L.J."/>
            <person name="Yoshida K."/>
            <person name="Fujiwara S."/>
            <person name="Wang Z.W."/>
            <person name="Zhang Y.Q."/>
            <person name="Mitsuda N."/>
            <person name="Wang M."/>
            <person name="Liu G.H."/>
            <person name="Pecoraro L."/>
            <person name="Huang H.X."/>
            <person name="Xiao X.J."/>
            <person name="Lin M."/>
            <person name="Wu X.Y."/>
            <person name="Wu W.L."/>
            <person name="Chen Y.Y."/>
            <person name="Chang S.B."/>
            <person name="Sakamoto S."/>
            <person name="Ohme-Takagi M."/>
            <person name="Yagi M."/>
            <person name="Zeng S.J."/>
            <person name="Shen C.Y."/>
            <person name="Yeh C.M."/>
            <person name="Luo Y.B."/>
            <person name="Tsai W.C."/>
            <person name="Van de Peer Y."/>
            <person name="Liu Z.J."/>
        </authorList>
    </citation>
    <scope>NUCLEOTIDE SEQUENCE [LARGE SCALE GENOMIC DNA]</scope>
    <source>
        <strain evidence="3">cv. Shenzhen</strain>
        <tissue evidence="2">Stem</tissue>
    </source>
</reference>
<evidence type="ECO:0000256" key="1">
    <source>
        <dbReference type="ARBA" id="ARBA00022679"/>
    </source>
</evidence>
<dbReference type="STRING" id="1088818.A0A2I0AUL7"/>
<keyword evidence="3" id="KW-1185">Reference proteome</keyword>
<dbReference type="InterPro" id="IPR051283">
    <property type="entry name" value="Sec_Metabolite_Acyltrans"/>
</dbReference>